<name>A0A9Q1BVE8_HOLLE</name>
<reference evidence="1" key="1">
    <citation type="submission" date="2021-10" db="EMBL/GenBank/DDBJ databases">
        <title>Tropical sea cucumber genome reveals ecological adaptation and Cuvierian tubules defense mechanism.</title>
        <authorList>
            <person name="Chen T."/>
        </authorList>
    </citation>
    <scope>NUCLEOTIDE SEQUENCE</scope>
    <source>
        <strain evidence="1">Nanhai2018</strain>
        <tissue evidence="1">Muscle</tissue>
    </source>
</reference>
<gene>
    <name evidence="1" type="ORF">HOLleu_23863</name>
</gene>
<organism evidence="1 2">
    <name type="scientific">Holothuria leucospilota</name>
    <name type="common">Black long sea cucumber</name>
    <name type="synonym">Mertensiothuria leucospilota</name>
    <dbReference type="NCBI Taxonomy" id="206669"/>
    <lineage>
        <taxon>Eukaryota</taxon>
        <taxon>Metazoa</taxon>
        <taxon>Echinodermata</taxon>
        <taxon>Eleutherozoa</taxon>
        <taxon>Echinozoa</taxon>
        <taxon>Holothuroidea</taxon>
        <taxon>Aspidochirotacea</taxon>
        <taxon>Aspidochirotida</taxon>
        <taxon>Holothuriidae</taxon>
        <taxon>Holothuria</taxon>
    </lineage>
</organism>
<evidence type="ECO:0000313" key="2">
    <source>
        <dbReference type="Proteomes" id="UP001152320"/>
    </source>
</evidence>
<dbReference type="OrthoDB" id="6121668at2759"/>
<proteinExistence type="predicted"/>
<evidence type="ECO:0000313" key="1">
    <source>
        <dbReference type="EMBL" id="KAJ8033572.1"/>
    </source>
</evidence>
<dbReference type="SUPFAM" id="SSF50249">
    <property type="entry name" value="Nucleic acid-binding proteins"/>
    <property type="match status" value="2"/>
</dbReference>
<dbReference type="EMBL" id="JAIZAY010000011">
    <property type="protein sequence ID" value="KAJ8033572.1"/>
    <property type="molecule type" value="Genomic_DNA"/>
</dbReference>
<dbReference type="InterPro" id="IPR012340">
    <property type="entry name" value="NA-bd_OB-fold"/>
</dbReference>
<accession>A0A9Q1BVE8</accession>
<dbReference type="AlphaFoldDB" id="A0A9Q1BVE8"/>
<evidence type="ECO:0008006" key="3">
    <source>
        <dbReference type="Google" id="ProtNLM"/>
    </source>
</evidence>
<dbReference type="Gene3D" id="2.40.50.140">
    <property type="entry name" value="Nucleic acid-binding proteins"/>
    <property type="match status" value="2"/>
</dbReference>
<keyword evidence="2" id="KW-1185">Reference proteome</keyword>
<sequence>MFTIAELKNKKPSPYTKPVKCKVLAVSEAKPFTTNGQDKQLYHVALSDNTALLKATVYDKEKMNLIKVGSTLIINNYVFKSDKSMTLTSVSKIYKTANITIDPTYQTAADDLIHPKPPPVQNLKSVKTSPKKILTSVSGKIIKDEEPKRVMVKSQPSFVRNIFLQDHTEAIEVALWRRAAESPAKLGDWVEISHVVVNESNTFHQEPFVASTQNTQITVKPMPACEMKLIIIGYTISEETFILLCTTDHDTMQYTATEQSVNKVLSLPSSSIISDTIAVLDEKIPFSATAMVKDDEILFFKEDTKTDSTS</sequence>
<comment type="caution">
    <text evidence="1">The sequence shown here is derived from an EMBL/GenBank/DDBJ whole genome shotgun (WGS) entry which is preliminary data.</text>
</comment>
<protein>
    <recommendedName>
        <fullName evidence="3">Replication protein A OB domain-containing protein</fullName>
    </recommendedName>
</protein>
<dbReference type="Proteomes" id="UP001152320">
    <property type="component" value="Chromosome 11"/>
</dbReference>